<protein>
    <submittedName>
        <fullName evidence="1">Uncharacterized protein</fullName>
    </submittedName>
</protein>
<accession>A0A8S5Q005</accession>
<sequence>MEFINCKNNGGPMTVIATGEKFIFNDNFSGVVAIAQKVNIKTELGTDDATFEIEYCAQISTETIKRIISKYQNRYMPVKVKYHFNLNVEAGTCGLPYCLEINAIKRK</sequence>
<evidence type="ECO:0000313" key="1">
    <source>
        <dbReference type="EMBL" id="DAE12646.1"/>
    </source>
</evidence>
<reference evidence="1" key="1">
    <citation type="journal article" date="2021" name="Proc. Natl. Acad. Sci. U.S.A.">
        <title>A Catalog of Tens of Thousands of Viruses from Human Metagenomes Reveals Hidden Associations with Chronic Diseases.</title>
        <authorList>
            <person name="Tisza M.J."/>
            <person name="Buck C.B."/>
        </authorList>
    </citation>
    <scope>NUCLEOTIDE SEQUENCE</scope>
    <source>
        <strain evidence="1">CtOCb13</strain>
    </source>
</reference>
<organism evidence="1">
    <name type="scientific">Siphoviridae sp. ctOCb13</name>
    <dbReference type="NCBI Taxonomy" id="2825477"/>
    <lineage>
        <taxon>Viruses</taxon>
        <taxon>Duplodnaviria</taxon>
        <taxon>Heunggongvirae</taxon>
        <taxon>Uroviricota</taxon>
        <taxon>Caudoviricetes</taxon>
    </lineage>
</organism>
<dbReference type="EMBL" id="BK015555">
    <property type="protein sequence ID" value="DAE12646.1"/>
    <property type="molecule type" value="Genomic_DNA"/>
</dbReference>
<proteinExistence type="predicted"/>
<name>A0A8S5Q005_9CAUD</name>